<organism evidence="2">
    <name type="scientific">Candidatus Berkiella aquae</name>
    <dbReference type="NCBI Taxonomy" id="295108"/>
    <lineage>
        <taxon>Bacteria</taxon>
        <taxon>Pseudomonadati</taxon>
        <taxon>Pseudomonadota</taxon>
        <taxon>Gammaproteobacteria</taxon>
        <taxon>Candidatus Berkiellales</taxon>
        <taxon>Candidatus Berkiellaceae</taxon>
        <taxon>Candidatus Berkiella</taxon>
    </lineage>
</organism>
<evidence type="ECO:0000256" key="1">
    <source>
        <dbReference type="SAM" id="Phobius"/>
    </source>
</evidence>
<dbReference type="AlphaFoldDB" id="A0A0Q9YWD0"/>
<dbReference type="EMBL" id="LKAJ01000006">
    <property type="protein sequence ID" value="KRG21214.1"/>
    <property type="molecule type" value="Genomic_DNA"/>
</dbReference>
<sequence>MKTTMVKASTSSSNALWTLCAYFGTLLALFLISNIVFAGGTSSQEGSLGDVADTITTSMTGVAKLITATSYVAGVGFALMGMLKLKAHKDNPTQVSLSQPIVLLAIAAGLVFLPSLIKTAGSTVWKGGGDTVGATGTGGESLGKGSSGG</sequence>
<feature type="transmembrane region" description="Helical" evidence="1">
    <location>
        <begin position="62"/>
        <end position="83"/>
    </location>
</feature>
<protein>
    <submittedName>
        <fullName evidence="3">Type IV secretion protein IcmD</fullName>
    </submittedName>
</protein>
<dbReference type="EMBL" id="LKAJ02000001">
    <property type="protein sequence ID" value="MCS5711119.1"/>
    <property type="molecule type" value="Genomic_DNA"/>
</dbReference>
<evidence type="ECO:0000313" key="2">
    <source>
        <dbReference type="EMBL" id="KRG21214.1"/>
    </source>
</evidence>
<feature type="transmembrane region" description="Helical" evidence="1">
    <location>
        <begin position="95"/>
        <end position="117"/>
    </location>
</feature>
<keyword evidence="1" id="KW-1133">Transmembrane helix</keyword>
<name>A0A0Q9YWD0_9GAMM</name>
<dbReference type="RefSeq" id="WP_102134643.1">
    <property type="nucleotide sequence ID" value="NZ_LKAJ02000001.1"/>
</dbReference>
<dbReference type="STRING" id="295108.HT99x_01770"/>
<evidence type="ECO:0000313" key="4">
    <source>
        <dbReference type="Proteomes" id="UP000051497"/>
    </source>
</evidence>
<gene>
    <name evidence="3" type="ORF">HT99x_006720</name>
    <name evidence="2" type="ORF">HT99x_01770</name>
</gene>
<keyword evidence="1" id="KW-0812">Transmembrane</keyword>
<comment type="caution">
    <text evidence="2">The sequence shown here is derived from an EMBL/GenBank/DDBJ whole genome shotgun (WGS) entry which is preliminary data.</text>
</comment>
<reference evidence="3" key="2">
    <citation type="journal article" date="2016" name="Genome Announc.">
        <title>Draft Genome Sequences of Two Novel Amoeba-Resistant Intranuclear Bacteria, 'Candidatus Berkiella cookevillensis' and 'Candidatus Berkiella aquae'.</title>
        <authorList>
            <person name="Mehari Y.T."/>
            <person name="Arivett B.A."/>
            <person name="Farone A.L."/>
            <person name="Gunderson J.H."/>
            <person name="Farone M.B."/>
        </authorList>
    </citation>
    <scope>NUCLEOTIDE SEQUENCE</scope>
    <source>
        <strain evidence="3">HT99</strain>
    </source>
</reference>
<evidence type="ECO:0000313" key="3">
    <source>
        <dbReference type="EMBL" id="MCS5711119.1"/>
    </source>
</evidence>
<reference evidence="2" key="1">
    <citation type="submission" date="2015-09" db="EMBL/GenBank/DDBJ databases">
        <title>Draft Genome Sequences of Two Novel Amoeba-resistant Intranuclear Bacteria, Candidatus Berkiella cookevillensis and Candidatus Berkiella aquae.</title>
        <authorList>
            <person name="Mehari Y.T."/>
            <person name="Arivett B.A."/>
            <person name="Farone A.L."/>
            <person name="Gunderson J.H."/>
            <person name="Farone M.B."/>
        </authorList>
    </citation>
    <scope>NUCLEOTIDE SEQUENCE [LARGE SCALE GENOMIC DNA]</scope>
    <source>
        <strain evidence="2">HT99</strain>
    </source>
</reference>
<accession>A0A0Q9YWD0</accession>
<dbReference type="OrthoDB" id="5645847at2"/>
<keyword evidence="4" id="KW-1185">Reference proteome</keyword>
<proteinExistence type="predicted"/>
<reference evidence="3" key="3">
    <citation type="submission" date="2021-06" db="EMBL/GenBank/DDBJ databases">
        <title>Genomic Description and Analysis of Intracellular Bacteria, Candidatus Berkiella cookevillensis and Candidatus Berkiella aquae.</title>
        <authorList>
            <person name="Kidane D.T."/>
            <person name="Mehari Y.T."/>
            <person name="Rice F.C."/>
            <person name="Arivett B.A."/>
            <person name="Farone A.L."/>
            <person name="Berk S.G."/>
            <person name="Farone M.B."/>
        </authorList>
    </citation>
    <scope>NUCLEOTIDE SEQUENCE</scope>
    <source>
        <strain evidence="3">HT99</strain>
    </source>
</reference>
<keyword evidence="1" id="KW-0472">Membrane</keyword>
<dbReference type="Proteomes" id="UP000051497">
    <property type="component" value="Unassembled WGS sequence"/>
</dbReference>